<gene>
    <name evidence="1" type="ORF">O164_12735</name>
</gene>
<proteinExistence type="predicted"/>
<dbReference type="AlphaFoldDB" id="V7DCA6"/>
<evidence type="ECO:0000313" key="1">
    <source>
        <dbReference type="EMBL" id="ESW39328.1"/>
    </source>
</evidence>
<dbReference type="PATRIC" id="fig|1388762.3.peg.2552"/>
<dbReference type="Proteomes" id="UP000018511">
    <property type="component" value="Unassembled WGS sequence"/>
</dbReference>
<name>V7DCA6_9PSED</name>
<sequence length="99" mass="10716">MAIAKLNIRMDTQPGLDELASLIATLEQVFADAPHLRLKVCDLLLTGSDHRLKPGFVDLVAVPASRAGDPPTIQLQVSDQFRELVAATVAEKLELLSID</sequence>
<organism evidence="1 2">
    <name type="scientific">Pseudomonas taiwanensis SJ9</name>
    <dbReference type="NCBI Taxonomy" id="1388762"/>
    <lineage>
        <taxon>Bacteria</taxon>
        <taxon>Pseudomonadati</taxon>
        <taxon>Pseudomonadota</taxon>
        <taxon>Gammaproteobacteria</taxon>
        <taxon>Pseudomonadales</taxon>
        <taxon>Pseudomonadaceae</taxon>
        <taxon>Pseudomonas</taxon>
    </lineage>
</organism>
<reference evidence="1 2" key="1">
    <citation type="submission" date="2013-10" db="EMBL/GenBank/DDBJ databases">
        <title>Whole Genome Shotgun Sequence of Pseudomonas taiwanensis SJ9.</title>
        <authorList>
            <person name="Hong S.-J."/>
            <person name="Shin J.-H."/>
        </authorList>
    </citation>
    <scope>NUCLEOTIDE SEQUENCE [LARGE SCALE GENOMIC DNA]</scope>
    <source>
        <strain evidence="1 2">SJ9</strain>
    </source>
</reference>
<comment type="caution">
    <text evidence="1">The sequence shown here is derived from an EMBL/GenBank/DDBJ whole genome shotgun (WGS) entry which is preliminary data.</text>
</comment>
<protein>
    <submittedName>
        <fullName evidence="1">Uncharacterized protein</fullName>
    </submittedName>
</protein>
<evidence type="ECO:0000313" key="2">
    <source>
        <dbReference type="Proteomes" id="UP000018511"/>
    </source>
</evidence>
<accession>V7DCA6</accession>
<dbReference type="EMBL" id="AXUP01000161">
    <property type="protein sequence ID" value="ESW39328.1"/>
    <property type="molecule type" value="Genomic_DNA"/>
</dbReference>
<dbReference type="RefSeq" id="WP_023661604.1">
    <property type="nucleotide sequence ID" value="NZ_AXUP01000161.1"/>
</dbReference>